<name>A0A2I7R0P5_9CAUD</name>
<dbReference type="Proteomes" id="UP000259765">
    <property type="component" value="Segment"/>
</dbReference>
<dbReference type="EMBL" id="MG592470">
    <property type="protein sequence ID" value="AUR87226.1"/>
    <property type="molecule type" value="Genomic_DNA"/>
</dbReference>
<organism evidence="1 2">
    <name type="scientific">Vibrio phage 1.097.O._10N.286.49.B3</name>
    <dbReference type="NCBI Taxonomy" id="1881383"/>
    <lineage>
        <taxon>Viruses</taxon>
        <taxon>Duplodnaviria</taxon>
        <taxon>Heunggongvirae</taxon>
        <taxon>Uroviricota</taxon>
        <taxon>Caudoviricetes</taxon>
        <taxon>Schitoviridae</taxon>
        <taxon>Pontosvirinae</taxon>
        <taxon>Dorisvirus</taxon>
        <taxon>Dorisvirus 49B3</taxon>
    </lineage>
</organism>
<proteinExistence type="predicted"/>
<sequence length="73" mass="8545">MFKIYQSKTQASMYLILEVAPPTRAWVVSNERSVQLDKKHHVDTPDMSNLLCVESTYREALSYIKMHLLMEDL</sequence>
<evidence type="ECO:0000313" key="2">
    <source>
        <dbReference type="Proteomes" id="UP000259765"/>
    </source>
</evidence>
<evidence type="ECO:0000313" key="1">
    <source>
        <dbReference type="EMBL" id="AUR87226.1"/>
    </source>
</evidence>
<keyword evidence="2" id="KW-1185">Reference proteome</keyword>
<reference evidence="1 2" key="1">
    <citation type="submission" date="2017-11" db="EMBL/GenBank/DDBJ databases">
        <title>A major lineage of nontailed dsDNA viruses as unrecognized killers of marine bacteria.</title>
        <authorList>
            <person name="Kauffman K.M."/>
            <person name="Hussain F.A."/>
            <person name="Yang J."/>
            <person name="Arevalo P."/>
            <person name="Brown J.M."/>
            <person name="Chang W.K."/>
            <person name="VanInsberghe D."/>
            <person name="Elsherbini J."/>
            <person name="Cutler M.B."/>
            <person name="Kelly L."/>
            <person name="Polz M.F."/>
        </authorList>
    </citation>
    <scope>NUCLEOTIDE SEQUENCE [LARGE SCALE GENOMIC DNA]</scope>
</reference>
<gene>
    <name evidence="1" type="ORF">NVP1097O_80</name>
</gene>
<protein>
    <submittedName>
        <fullName evidence="1">Uncharacterized protein</fullName>
    </submittedName>
</protein>
<accession>A0A2I7R0P5</accession>